<evidence type="ECO:0000313" key="3">
    <source>
        <dbReference type="Proteomes" id="UP000001811"/>
    </source>
</evidence>
<accession>A0A5F9CUQ0</accession>
<dbReference type="Proteomes" id="UP000001811">
    <property type="component" value="Chromosome 1"/>
</dbReference>
<feature type="signal peptide" evidence="1">
    <location>
        <begin position="1"/>
        <end position="19"/>
    </location>
</feature>
<reference evidence="2" key="2">
    <citation type="submission" date="2025-08" db="UniProtKB">
        <authorList>
            <consortium name="Ensembl"/>
        </authorList>
    </citation>
    <scope>IDENTIFICATION</scope>
    <source>
        <strain evidence="2">Thorbecke</strain>
    </source>
</reference>
<feature type="chain" id="PRO_5023893858" description="Prostate and testis expressed 2" evidence="1">
    <location>
        <begin position="20"/>
        <end position="113"/>
    </location>
</feature>
<reference evidence="2 3" key="1">
    <citation type="journal article" date="2011" name="Nature">
        <title>A high-resolution map of human evolutionary constraint using 29 mammals.</title>
        <authorList>
            <person name="Lindblad-Toh K."/>
            <person name="Garber M."/>
            <person name="Zuk O."/>
            <person name="Lin M.F."/>
            <person name="Parker B.J."/>
            <person name="Washietl S."/>
            <person name="Kheradpour P."/>
            <person name="Ernst J."/>
            <person name="Jordan G."/>
            <person name="Mauceli E."/>
            <person name="Ward L.D."/>
            <person name="Lowe C.B."/>
            <person name="Holloway A.K."/>
            <person name="Clamp M."/>
            <person name="Gnerre S."/>
            <person name="Alfoldi J."/>
            <person name="Beal K."/>
            <person name="Chang J."/>
            <person name="Clawson H."/>
            <person name="Cuff J."/>
            <person name="Di Palma F."/>
            <person name="Fitzgerald S."/>
            <person name="Flicek P."/>
            <person name="Guttman M."/>
            <person name="Hubisz M.J."/>
            <person name="Jaffe D.B."/>
            <person name="Jungreis I."/>
            <person name="Kent W.J."/>
            <person name="Kostka D."/>
            <person name="Lara M."/>
            <person name="Martins A.L."/>
            <person name="Massingham T."/>
            <person name="Moltke I."/>
            <person name="Raney B.J."/>
            <person name="Rasmussen M.D."/>
            <person name="Robinson J."/>
            <person name="Stark A."/>
            <person name="Vilella A.J."/>
            <person name="Wen J."/>
            <person name="Xie X."/>
            <person name="Zody M.C."/>
            <person name="Baldwin J."/>
            <person name="Bloom T."/>
            <person name="Chin C.W."/>
            <person name="Heiman D."/>
            <person name="Nicol R."/>
            <person name="Nusbaum C."/>
            <person name="Young S."/>
            <person name="Wilkinson J."/>
            <person name="Worley K.C."/>
            <person name="Kovar C.L."/>
            <person name="Muzny D.M."/>
            <person name="Gibbs R.A."/>
            <person name="Cree A."/>
            <person name="Dihn H.H."/>
            <person name="Fowler G."/>
            <person name="Jhangiani S."/>
            <person name="Joshi V."/>
            <person name="Lee S."/>
            <person name="Lewis L.R."/>
            <person name="Nazareth L.V."/>
            <person name="Okwuonu G."/>
            <person name="Santibanez J."/>
            <person name="Warren W.C."/>
            <person name="Mardis E.R."/>
            <person name="Weinstock G.M."/>
            <person name="Wilson R.K."/>
            <person name="Delehaunty K."/>
            <person name="Dooling D."/>
            <person name="Fronik C."/>
            <person name="Fulton L."/>
            <person name="Fulton B."/>
            <person name="Graves T."/>
            <person name="Minx P."/>
            <person name="Sodergren E."/>
            <person name="Birney E."/>
            <person name="Margulies E.H."/>
            <person name="Herrero J."/>
            <person name="Green E.D."/>
            <person name="Haussler D."/>
            <person name="Siepel A."/>
            <person name="Goldman N."/>
            <person name="Pollard K.S."/>
            <person name="Pedersen J.S."/>
            <person name="Lander E.S."/>
            <person name="Kellis M."/>
        </authorList>
    </citation>
    <scope>NUCLEOTIDE SEQUENCE [LARGE SCALE GENOMIC DNA]</scope>
    <source>
        <strain evidence="2 3">Thorbecke inbred</strain>
    </source>
</reference>
<dbReference type="EMBL" id="AAGW02009650">
    <property type="status" value="NOT_ANNOTATED_CDS"/>
    <property type="molecule type" value="Genomic_DNA"/>
</dbReference>
<protein>
    <recommendedName>
        <fullName evidence="4">Prostate and testis expressed 2</fullName>
    </recommendedName>
</protein>
<evidence type="ECO:0000313" key="2">
    <source>
        <dbReference type="Ensembl" id="ENSOCUP00000037470.1"/>
    </source>
</evidence>
<sequence>MDKFLLMLLLLGFSPLVIFQGMDEVLDVCSNFKRGHCLVGKGNCTVDYGTGCRTRNYFIFTERAGWVYNHTELDCFERCLSQHMYYGDLKISTYCCKDQDLCNRYQGKLPKPY</sequence>
<evidence type="ECO:0008006" key="4">
    <source>
        <dbReference type="Google" id="ProtNLM"/>
    </source>
</evidence>
<keyword evidence="3" id="KW-1185">Reference proteome</keyword>
<reference evidence="2" key="3">
    <citation type="submission" date="2025-09" db="UniProtKB">
        <authorList>
            <consortium name="Ensembl"/>
        </authorList>
    </citation>
    <scope>IDENTIFICATION</scope>
    <source>
        <strain evidence="2">Thorbecke</strain>
    </source>
</reference>
<proteinExistence type="predicted"/>
<name>A0A5F9CUQ0_RABIT</name>
<dbReference type="InParanoid" id="A0A5F9CUQ0"/>
<keyword evidence="1" id="KW-0732">Signal</keyword>
<dbReference type="CDD" id="cd23578">
    <property type="entry name" value="TFP_LU_ECD_PATE2"/>
    <property type="match status" value="1"/>
</dbReference>
<evidence type="ECO:0000256" key="1">
    <source>
        <dbReference type="SAM" id="SignalP"/>
    </source>
</evidence>
<dbReference type="Ensembl" id="ENSOCUT00000044272.1">
    <property type="protein sequence ID" value="ENSOCUP00000037470.1"/>
    <property type="gene ID" value="ENSOCUG00000037379.1"/>
</dbReference>
<organism evidence="2 3">
    <name type="scientific">Oryctolagus cuniculus</name>
    <name type="common">Rabbit</name>
    <dbReference type="NCBI Taxonomy" id="9986"/>
    <lineage>
        <taxon>Eukaryota</taxon>
        <taxon>Metazoa</taxon>
        <taxon>Chordata</taxon>
        <taxon>Craniata</taxon>
        <taxon>Vertebrata</taxon>
        <taxon>Euteleostomi</taxon>
        <taxon>Mammalia</taxon>
        <taxon>Eutheria</taxon>
        <taxon>Euarchontoglires</taxon>
        <taxon>Glires</taxon>
        <taxon>Lagomorpha</taxon>
        <taxon>Leporidae</taxon>
        <taxon>Oryctolagus</taxon>
    </lineage>
</organism>
<dbReference type="AlphaFoldDB" id="A0A5F9CUQ0"/>
<dbReference type="STRING" id="9986.ENSOCUP00000037470"/>
<dbReference type="InterPro" id="IPR059168">
    <property type="entry name" value="PATE2-like_ECD_3FTx"/>
</dbReference>
<dbReference type="GeneTree" id="ENSGT00510000050146"/>